<evidence type="ECO:0000313" key="1">
    <source>
        <dbReference type="EMBL" id="KAK4029449.1"/>
    </source>
</evidence>
<name>A0ABR0AWE3_9CRUS</name>
<dbReference type="Proteomes" id="UP001234178">
    <property type="component" value="Unassembled WGS sequence"/>
</dbReference>
<dbReference type="EMBL" id="JAOYFB010000039">
    <property type="protein sequence ID" value="KAK4029449.1"/>
    <property type="molecule type" value="Genomic_DNA"/>
</dbReference>
<comment type="caution">
    <text evidence="1">The sequence shown here is derived from an EMBL/GenBank/DDBJ whole genome shotgun (WGS) entry which is preliminary data.</text>
</comment>
<keyword evidence="2" id="KW-1185">Reference proteome</keyword>
<reference evidence="1 2" key="1">
    <citation type="journal article" date="2023" name="Nucleic Acids Res.">
        <title>The hologenome of Daphnia magna reveals possible DNA methylation and microbiome-mediated evolution of the host genome.</title>
        <authorList>
            <person name="Chaturvedi A."/>
            <person name="Li X."/>
            <person name="Dhandapani V."/>
            <person name="Marshall H."/>
            <person name="Kissane S."/>
            <person name="Cuenca-Cambronero M."/>
            <person name="Asole G."/>
            <person name="Calvet F."/>
            <person name="Ruiz-Romero M."/>
            <person name="Marangio P."/>
            <person name="Guigo R."/>
            <person name="Rago D."/>
            <person name="Mirbahai L."/>
            <person name="Eastwood N."/>
            <person name="Colbourne J.K."/>
            <person name="Zhou J."/>
            <person name="Mallon E."/>
            <person name="Orsini L."/>
        </authorList>
    </citation>
    <scope>NUCLEOTIDE SEQUENCE [LARGE SCALE GENOMIC DNA]</scope>
    <source>
        <strain evidence="1">LRV0_1</strain>
    </source>
</reference>
<evidence type="ECO:0000313" key="2">
    <source>
        <dbReference type="Proteomes" id="UP001234178"/>
    </source>
</evidence>
<accession>A0ABR0AWE3</accession>
<proteinExistence type="predicted"/>
<protein>
    <submittedName>
        <fullName evidence="1">Uncharacterized protein</fullName>
    </submittedName>
</protein>
<organism evidence="1 2">
    <name type="scientific">Daphnia magna</name>
    <dbReference type="NCBI Taxonomy" id="35525"/>
    <lineage>
        <taxon>Eukaryota</taxon>
        <taxon>Metazoa</taxon>
        <taxon>Ecdysozoa</taxon>
        <taxon>Arthropoda</taxon>
        <taxon>Crustacea</taxon>
        <taxon>Branchiopoda</taxon>
        <taxon>Diplostraca</taxon>
        <taxon>Cladocera</taxon>
        <taxon>Anomopoda</taxon>
        <taxon>Daphniidae</taxon>
        <taxon>Daphnia</taxon>
    </lineage>
</organism>
<gene>
    <name evidence="1" type="ORF">OUZ56_022441</name>
</gene>
<sequence>MDLSVCDIRPPQEPSQAKAEVLGLSIFFVVQCINWNDVHLLDIIAHQVIRIQTDQMHEVFCLVWQLTIQQRIHQRNASINAPINASINRIFTEFQVQILSRFLNKKSALIESVLAILSDQFATPSLESPIYNTRSSCGFAGVTNYHGVTIPRIWCGARGVSDFLQSKRQLERSRTAFAINYTDNEKAVAQA</sequence>